<sequence length="183" mass="18885">MAVVAALALFGVRINFTESLPRGFYLSAPVLPQDVRRGQLVTFCPHAEAVAAVAPYLLAGSACPGPDGPASLLALAKMVVAVPGDTVTVDSAGVRVGSVALARSAPLAYSRSGQPVTAALGTHVLGPGEFWMHSSRVAYSLDSRYFGPVRDVRRVIRPVLVEGGPEIAPVQGSRPPGAFAVGQ</sequence>
<name>A0ABU3BUJ0_9BACT</name>
<evidence type="ECO:0000259" key="1">
    <source>
        <dbReference type="Pfam" id="PF10502"/>
    </source>
</evidence>
<protein>
    <submittedName>
        <fullName evidence="2">S26 family signal peptidase</fullName>
    </submittedName>
</protein>
<dbReference type="InterPro" id="IPR036286">
    <property type="entry name" value="LexA/Signal_pep-like_sf"/>
</dbReference>
<dbReference type="Pfam" id="PF10502">
    <property type="entry name" value="Peptidase_S26"/>
    <property type="match status" value="1"/>
</dbReference>
<dbReference type="InterPro" id="IPR019533">
    <property type="entry name" value="Peptidase_S26"/>
</dbReference>
<accession>A0ABU3BUJ0</accession>
<feature type="domain" description="Peptidase S26" evidence="1">
    <location>
        <begin position="15"/>
        <end position="150"/>
    </location>
</feature>
<dbReference type="SUPFAM" id="SSF51306">
    <property type="entry name" value="LexA/Signal peptidase"/>
    <property type="match status" value="1"/>
</dbReference>
<keyword evidence="3" id="KW-1185">Reference proteome</keyword>
<dbReference type="RefSeq" id="WP_311665361.1">
    <property type="nucleotide sequence ID" value="NZ_JAVRHT010000043.1"/>
</dbReference>
<dbReference type="EMBL" id="JAVRHT010000043">
    <property type="protein sequence ID" value="MDT0632954.1"/>
    <property type="molecule type" value="Genomic_DNA"/>
</dbReference>
<comment type="caution">
    <text evidence="2">The sequence shown here is derived from an EMBL/GenBank/DDBJ whole genome shotgun (WGS) entry which is preliminary data.</text>
</comment>
<reference evidence="2 3" key="1">
    <citation type="submission" date="2023-09" db="EMBL/GenBank/DDBJ databases">
        <authorList>
            <person name="Rey-Velasco X."/>
        </authorList>
    </citation>
    <scope>NUCLEOTIDE SEQUENCE [LARGE SCALE GENOMIC DNA]</scope>
    <source>
        <strain evidence="2 3">F394</strain>
    </source>
</reference>
<dbReference type="Proteomes" id="UP001267426">
    <property type="component" value="Unassembled WGS sequence"/>
</dbReference>
<evidence type="ECO:0000313" key="2">
    <source>
        <dbReference type="EMBL" id="MDT0632954.1"/>
    </source>
</evidence>
<gene>
    <name evidence="2" type="ORF">RM540_14445</name>
</gene>
<dbReference type="Gene3D" id="2.10.109.10">
    <property type="entry name" value="Umud Fragment, subunit A"/>
    <property type="match status" value="1"/>
</dbReference>
<proteinExistence type="predicted"/>
<organism evidence="2 3">
    <name type="scientific">Rubrivirga litoralis</name>
    <dbReference type="NCBI Taxonomy" id="3075598"/>
    <lineage>
        <taxon>Bacteria</taxon>
        <taxon>Pseudomonadati</taxon>
        <taxon>Rhodothermota</taxon>
        <taxon>Rhodothermia</taxon>
        <taxon>Rhodothermales</taxon>
        <taxon>Rubricoccaceae</taxon>
        <taxon>Rubrivirga</taxon>
    </lineage>
</organism>
<evidence type="ECO:0000313" key="3">
    <source>
        <dbReference type="Proteomes" id="UP001267426"/>
    </source>
</evidence>